<dbReference type="STRING" id="1166073.SAMN05192530_101449"/>
<dbReference type="Pfam" id="PF13476">
    <property type="entry name" value="AAA_23"/>
    <property type="match status" value="1"/>
</dbReference>
<organism evidence="4 5">
    <name type="scientific">Aureimonas jatrophae</name>
    <dbReference type="NCBI Taxonomy" id="1166073"/>
    <lineage>
        <taxon>Bacteria</taxon>
        <taxon>Pseudomonadati</taxon>
        <taxon>Pseudomonadota</taxon>
        <taxon>Alphaproteobacteria</taxon>
        <taxon>Hyphomicrobiales</taxon>
        <taxon>Aurantimonadaceae</taxon>
        <taxon>Aureimonas</taxon>
    </lineage>
</organism>
<evidence type="ECO:0000313" key="4">
    <source>
        <dbReference type="EMBL" id="SDN60913.1"/>
    </source>
</evidence>
<dbReference type="InterPro" id="IPR038729">
    <property type="entry name" value="Rad50/SbcC_AAA"/>
</dbReference>
<proteinExistence type="predicted"/>
<keyword evidence="4" id="KW-0540">Nuclease</keyword>
<evidence type="ECO:0000256" key="1">
    <source>
        <dbReference type="SAM" id="Coils"/>
    </source>
</evidence>
<feature type="region of interest" description="Disordered" evidence="2">
    <location>
        <begin position="293"/>
        <end position="324"/>
    </location>
</feature>
<feature type="compositionally biased region" description="Acidic residues" evidence="2">
    <location>
        <begin position="550"/>
        <end position="561"/>
    </location>
</feature>
<dbReference type="Proteomes" id="UP000198793">
    <property type="component" value="Unassembled WGS sequence"/>
</dbReference>
<dbReference type="AlphaFoldDB" id="A0A1H0CSQ9"/>
<dbReference type="OrthoDB" id="7069379at2"/>
<dbReference type="PANTHER" id="PTHR41259">
    <property type="entry name" value="DOUBLE-STRAND BREAK REPAIR RAD50 ATPASE, PUTATIVE-RELATED"/>
    <property type="match status" value="1"/>
</dbReference>
<accession>A0A1H0CSQ9</accession>
<evidence type="ECO:0000256" key="2">
    <source>
        <dbReference type="SAM" id="MobiDB-lite"/>
    </source>
</evidence>
<keyword evidence="4" id="KW-0378">Hydrolase</keyword>
<dbReference type="GO" id="GO:0006302">
    <property type="term" value="P:double-strand break repair"/>
    <property type="evidence" value="ECO:0007669"/>
    <property type="project" value="InterPro"/>
</dbReference>
<keyword evidence="4" id="KW-0269">Exonuclease</keyword>
<sequence length="867" mass="95095">MRLRSLSLRNFAGSEARDLDGFQPGLNVVVGDNEAGKSTLLLALRSALFQRHRAQTEVIRLLAPYGRQVRPEVVVEFETGGESYRLRKGFLQKPEAELTWATGSLTGEAVEERLAEIFRFNHSGARKAKEGDYPGAFGLLWADQGRAFQGLDLGQGRDAVAASLEGEVAQVLGGDRGRSLLLLAKARHDRFFTDRGRVSVNSPLKAVEDRLAELGRDLAERETLARSYQDKIERLHRQRDRLRGYERDDVVRAAERSLRAAEEALAGLGALQREADEAKRALRQAELAREASVERIRARETSTHAARRAEAQASETAERLAEGEARLTREAEALTHTEARVEAARALEERLAAHAGRAARRAEARQLAAALVAAEARHAQASALVEKRAAVSRSEPGFDAGLLKTLDALERAAREAAIRLEGASPVLRLLPLDGRGARADGSPLEAGSALRIDRPLRIDLDGFGTIEIEPGGDGETLRREADRAALALGAKLRAVGAPDADDARRRARENEERVRERDRLDAQVRLLVPEGLAALAETIAADRTRLADQQESEPADEDVGDWDGARRDLADAERSAGAARQSVARAREAVAALRSEAAHAGADAHRRAEELRDAERDRPHAALVADLAAADTERAGRALAFAQRRDALEAADPETARRTLESRQRALAAVREDQSRLQAEVATLEGELGSQGLVSLHPEIERLRGEIAAAEAQRQRLALEAEASRLLHQTLADAQREARESWLGPIKQRVAPYLRLLHAESDVEFDESTLEIAALRRRGTEERFDRLSMGAREQVAVVTRLALAEVLKRGGHPAAVILDDALVNTDEVRLQRMHMVLQRAADMGLQVIVLTCRERDFRDLGAPIIRL</sequence>
<evidence type="ECO:0000313" key="5">
    <source>
        <dbReference type="Proteomes" id="UP000198793"/>
    </source>
</evidence>
<reference evidence="4 5" key="1">
    <citation type="submission" date="2016-10" db="EMBL/GenBank/DDBJ databases">
        <authorList>
            <person name="de Groot N.N."/>
        </authorList>
    </citation>
    <scope>NUCLEOTIDE SEQUENCE [LARGE SCALE GENOMIC DNA]</scope>
    <source>
        <strain evidence="5">L7-484,KACC 16230,DSM 25025</strain>
    </source>
</reference>
<keyword evidence="1" id="KW-0175">Coiled coil</keyword>
<feature type="compositionally biased region" description="Basic and acidic residues" evidence="2">
    <location>
        <begin position="602"/>
        <end position="617"/>
    </location>
</feature>
<dbReference type="InterPro" id="IPR027417">
    <property type="entry name" value="P-loop_NTPase"/>
</dbReference>
<dbReference type="Gene3D" id="3.40.50.300">
    <property type="entry name" value="P-loop containing nucleotide triphosphate hydrolases"/>
    <property type="match status" value="2"/>
</dbReference>
<dbReference type="PANTHER" id="PTHR41259:SF1">
    <property type="entry name" value="DOUBLE-STRAND BREAK REPAIR RAD50 ATPASE, PUTATIVE-RELATED"/>
    <property type="match status" value="1"/>
</dbReference>
<dbReference type="RefSeq" id="WP_090668206.1">
    <property type="nucleotide sequence ID" value="NZ_FNIT01000001.1"/>
</dbReference>
<dbReference type="EMBL" id="FNIT01000001">
    <property type="protein sequence ID" value="SDN60913.1"/>
    <property type="molecule type" value="Genomic_DNA"/>
</dbReference>
<feature type="region of interest" description="Disordered" evidence="2">
    <location>
        <begin position="544"/>
        <end position="563"/>
    </location>
</feature>
<feature type="domain" description="Rad50/SbcC-type AAA" evidence="3">
    <location>
        <begin position="5"/>
        <end position="85"/>
    </location>
</feature>
<dbReference type="GO" id="GO:0016887">
    <property type="term" value="F:ATP hydrolysis activity"/>
    <property type="evidence" value="ECO:0007669"/>
    <property type="project" value="InterPro"/>
</dbReference>
<gene>
    <name evidence="4" type="ORF">SAMN05192530_101449</name>
</gene>
<dbReference type="GO" id="GO:0004527">
    <property type="term" value="F:exonuclease activity"/>
    <property type="evidence" value="ECO:0007669"/>
    <property type="project" value="UniProtKB-KW"/>
</dbReference>
<name>A0A1H0CSQ9_9HYPH</name>
<evidence type="ECO:0000259" key="3">
    <source>
        <dbReference type="Pfam" id="PF13476"/>
    </source>
</evidence>
<feature type="region of interest" description="Disordered" evidence="2">
    <location>
        <begin position="597"/>
        <end position="617"/>
    </location>
</feature>
<keyword evidence="5" id="KW-1185">Reference proteome</keyword>
<dbReference type="SUPFAM" id="SSF52540">
    <property type="entry name" value="P-loop containing nucleoside triphosphate hydrolases"/>
    <property type="match status" value="1"/>
</dbReference>
<feature type="coiled-coil region" evidence="1">
    <location>
        <begin position="667"/>
        <end position="729"/>
    </location>
</feature>
<protein>
    <submittedName>
        <fullName evidence="4">DNA repair exonuclease SbcCD ATPase subunit</fullName>
    </submittedName>
</protein>